<dbReference type="PANTHER" id="PTHR43483">
    <property type="entry name" value="MEMBRANE TRANSPORTER PROTEIN HI_0806-RELATED"/>
    <property type="match status" value="1"/>
</dbReference>
<sequence>MSLLLLYLALGACAGVLAGLLGIGGGLVLVGALAWLLPTQGVPADAAMHAALASSLASIVLTAASSARAHHRRGSVLWPTVAWMVPGVLLGGWLGSRFAIALDGNVLRWCVAGYCWIVAAQMLLVQPKSGGDAALVPQGPGYTLAGGGIGIVSAIVGIGGGSLTVPLLVWRGVAPVRAVGTSSACGIFIGLGSALGYALQAPADALPLAGAMGYVYLPAAIGVALASVLAAPLGTRLAHALSGPALKRVFAVFLLVVGCAFAYSAL</sequence>
<feature type="transmembrane region" description="Helical" evidence="6">
    <location>
        <begin position="46"/>
        <end position="64"/>
    </location>
</feature>
<dbReference type="GO" id="GO:0005886">
    <property type="term" value="C:plasma membrane"/>
    <property type="evidence" value="ECO:0007669"/>
    <property type="project" value="UniProtKB-SubCell"/>
</dbReference>
<evidence type="ECO:0000313" key="7">
    <source>
        <dbReference type="EMBL" id="TLX21140.1"/>
    </source>
</evidence>
<accession>A0A5R9PEW9</accession>
<dbReference type="Proteomes" id="UP000308508">
    <property type="component" value="Unassembled WGS sequence"/>
</dbReference>
<dbReference type="InterPro" id="IPR002781">
    <property type="entry name" value="TM_pro_TauE-like"/>
</dbReference>
<keyword evidence="6" id="KW-1003">Cell membrane</keyword>
<comment type="caution">
    <text evidence="7">The sequence shown here is derived from an EMBL/GenBank/DDBJ whole genome shotgun (WGS) entry which is preliminary data.</text>
</comment>
<feature type="transmembrane region" description="Helical" evidence="6">
    <location>
        <begin position="106"/>
        <end position="124"/>
    </location>
</feature>
<proteinExistence type="inferred from homology"/>
<keyword evidence="8" id="KW-1185">Reference proteome</keyword>
<feature type="transmembrane region" description="Helical" evidence="6">
    <location>
        <begin position="211"/>
        <end position="233"/>
    </location>
</feature>
<keyword evidence="3 6" id="KW-0812">Transmembrane</keyword>
<evidence type="ECO:0000256" key="6">
    <source>
        <dbReference type="RuleBase" id="RU363041"/>
    </source>
</evidence>
<evidence type="ECO:0000256" key="2">
    <source>
        <dbReference type="ARBA" id="ARBA00009142"/>
    </source>
</evidence>
<keyword evidence="4 6" id="KW-1133">Transmembrane helix</keyword>
<feature type="transmembrane region" description="Helical" evidence="6">
    <location>
        <begin position="6"/>
        <end position="34"/>
    </location>
</feature>
<feature type="transmembrane region" description="Helical" evidence="6">
    <location>
        <begin position="76"/>
        <end position="94"/>
    </location>
</feature>
<dbReference type="RefSeq" id="WP_138349402.1">
    <property type="nucleotide sequence ID" value="NZ_SROY01000005.1"/>
</dbReference>
<evidence type="ECO:0000256" key="1">
    <source>
        <dbReference type="ARBA" id="ARBA00004141"/>
    </source>
</evidence>
<dbReference type="Pfam" id="PF01925">
    <property type="entry name" value="TauE"/>
    <property type="match status" value="1"/>
</dbReference>
<organism evidence="7 8">
    <name type="scientific">Thermomonas fusca</name>
    <dbReference type="NCBI Taxonomy" id="215690"/>
    <lineage>
        <taxon>Bacteria</taxon>
        <taxon>Pseudomonadati</taxon>
        <taxon>Pseudomonadota</taxon>
        <taxon>Gammaproteobacteria</taxon>
        <taxon>Lysobacterales</taxon>
        <taxon>Lysobacteraceae</taxon>
        <taxon>Thermomonas</taxon>
    </lineage>
</organism>
<name>A0A5R9PEW9_9GAMM</name>
<dbReference type="PANTHER" id="PTHR43483:SF3">
    <property type="entry name" value="MEMBRANE TRANSPORTER PROTEIN HI_0806-RELATED"/>
    <property type="match status" value="1"/>
</dbReference>
<feature type="transmembrane region" description="Helical" evidence="6">
    <location>
        <begin position="245"/>
        <end position="265"/>
    </location>
</feature>
<gene>
    <name evidence="7" type="ORF">E5S66_11535</name>
</gene>
<feature type="transmembrane region" description="Helical" evidence="6">
    <location>
        <begin position="176"/>
        <end position="199"/>
    </location>
</feature>
<comment type="subcellular location">
    <subcellularLocation>
        <location evidence="6">Cell membrane</location>
        <topology evidence="6">Multi-pass membrane protein</topology>
    </subcellularLocation>
    <subcellularLocation>
        <location evidence="1">Membrane</location>
        <topology evidence="1">Multi-pass membrane protein</topology>
    </subcellularLocation>
</comment>
<reference evidence="7 8" key="1">
    <citation type="submission" date="2019-04" db="EMBL/GenBank/DDBJ databases">
        <authorList>
            <person name="Grouzdev D.S."/>
            <person name="Nazina T.N."/>
        </authorList>
    </citation>
    <scope>NUCLEOTIDE SEQUENCE [LARGE SCALE GENOMIC DNA]</scope>
    <source>
        <strain evidence="7 8">SHC 3-19</strain>
    </source>
</reference>
<dbReference type="AlphaFoldDB" id="A0A5R9PEW9"/>
<evidence type="ECO:0000256" key="3">
    <source>
        <dbReference type="ARBA" id="ARBA00022692"/>
    </source>
</evidence>
<keyword evidence="5 6" id="KW-0472">Membrane</keyword>
<feature type="transmembrane region" description="Helical" evidence="6">
    <location>
        <begin position="144"/>
        <end position="169"/>
    </location>
</feature>
<protein>
    <recommendedName>
        <fullName evidence="6">Probable membrane transporter protein</fullName>
    </recommendedName>
</protein>
<evidence type="ECO:0000256" key="5">
    <source>
        <dbReference type="ARBA" id="ARBA00023136"/>
    </source>
</evidence>
<dbReference type="EMBL" id="SROY01000005">
    <property type="protein sequence ID" value="TLX21140.1"/>
    <property type="molecule type" value="Genomic_DNA"/>
</dbReference>
<comment type="similarity">
    <text evidence="2 6">Belongs to the 4-toluene sulfonate uptake permease (TSUP) (TC 2.A.102) family.</text>
</comment>
<dbReference type="STRING" id="1123377.GCA_000423885_00423"/>
<evidence type="ECO:0000313" key="8">
    <source>
        <dbReference type="Proteomes" id="UP000308508"/>
    </source>
</evidence>
<evidence type="ECO:0000256" key="4">
    <source>
        <dbReference type="ARBA" id="ARBA00022989"/>
    </source>
</evidence>